<proteinExistence type="predicted"/>
<dbReference type="Proteomes" id="UP000447434">
    <property type="component" value="Chromosome 8"/>
</dbReference>
<organism evidence="1 2">
    <name type="scientific">Lupinus albus</name>
    <name type="common">White lupine</name>
    <name type="synonym">Lupinus termis</name>
    <dbReference type="NCBI Taxonomy" id="3870"/>
    <lineage>
        <taxon>Eukaryota</taxon>
        <taxon>Viridiplantae</taxon>
        <taxon>Streptophyta</taxon>
        <taxon>Embryophyta</taxon>
        <taxon>Tracheophyta</taxon>
        <taxon>Spermatophyta</taxon>
        <taxon>Magnoliopsida</taxon>
        <taxon>eudicotyledons</taxon>
        <taxon>Gunneridae</taxon>
        <taxon>Pentapetalae</taxon>
        <taxon>rosids</taxon>
        <taxon>fabids</taxon>
        <taxon>Fabales</taxon>
        <taxon>Fabaceae</taxon>
        <taxon>Papilionoideae</taxon>
        <taxon>50 kb inversion clade</taxon>
        <taxon>genistoids sensu lato</taxon>
        <taxon>core genistoids</taxon>
        <taxon>Genisteae</taxon>
        <taxon>Lupinus</taxon>
    </lineage>
</organism>
<reference evidence="2" key="1">
    <citation type="journal article" date="2020" name="Nat. Commun.">
        <title>Genome sequence of the cluster root forming white lupin.</title>
        <authorList>
            <person name="Hufnagel B."/>
            <person name="Marques A."/>
            <person name="Soriano A."/>
            <person name="Marques L."/>
            <person name="Divol F."/>
            <person name="Doumas P."/>
            <person name="Sallet E."/>
            <person name="Mancinotti D."/>
            <person name="Carrere S."/>
            <person name="Marande W."/>
            <person name="Arribat S."/>
            <person name="Keller J."/>
            <person name="Huneau C."/>
            <person name="Blein T."/>
            <person name="Aime D."/>
            <person name="Laguerre M."/>
            <person name="Taylor J."/>
            <person name="Schubert V."/>
            <person name="Nelson M."/>
            <person name="Geu-Flores F."/>
            <person name="Crespi M."/>
            <person name="Gallardo-Guerrero K."/>
            <person name="Delaux P.-M."/>
            <person name="Salse J."/>
            <person name="Berges H."/>
            <person name="Guyot R."/>
            <person name="Gouzy J."/>
            <person name="Peret B."/>
        </authorList>
    </citation>
    <scope>NUCLEOTIDE SEQUENCE [LARGE SCALE GENOMIC DNA]</scope>
    <source>
        <strain evidence="2">cv. Amiga</strain>
    </source>
</reference>
<evidence type="ECO:0000313" key="1">
    <source>
        <dbReference type="EMBL" id="KAE9608765.1"/>
    </source>
</evidence>
<dbReference type="AlphaFoldDB" id="A0A6A4Q3Q2"/>
<protein>
    <recommendedName>
        <fullName evidence="3">Transcription factor bZIP family</fullName>
    </recommendedName>
</protein>
<gene>
    <name evidence="1" type="ORF">Lalb_Chr08g0239141</name>
</gene>
<keyword evidence="2" id="KW-1185">Reference proteome</keyword>
<dbReference type="GO" id="GO:0005634">
    <property type="term" value="C:nucleus"/>
    <property type="evidence" value="ECO:0007669"/>
    <property type="project" value="TreeGrafter"/>
</dbReference>
<dbReference type="PANTHER" id="PTHR13690:SF103">
    <property type="entry name" value="BZIP TRANSCRIPTION FACTOR 18"/>
    <property type="match status" value="1"/>
</dbReference>
<accession>A0A6A4Q3Q2</accession>
<comment type="caution">
    <text evidence="1">The sequence shown here is derived from an EMBL/GenBank/DDBJ whole genome shotgun (WGS) entry which is preliminary data.</text>
</comment>
<evidence type="ECO:0000313" key="2">
    <source>
        <dbReference type="Proteomes" id="UP000447434"/>
    </source>
</evidence>
<sequence>MAGYVLEIERKIQTLQTEETTLSAQLNLFQRDTNGLSSENTELKLRLQTMEQQAKLCDGRFQPC</sequence>
<dbReference type="PANTHER" id="PTHR13690">
    <property type="entry name" value="TRANSCRIPTION FACTOR POSF21-RELATED"/>
    <property type="match status" value="1"/>
</dbReference>
<dbReference type="GO" id="GO:0003700">
    <property type="term" value="F:DNA-binding transcription factor activity"/>
    <property type="evidence" value="ECO:0007669"/>
    <property type="project" value="TreeGrafter"/>
</dbReference>
<dbReference type="EMBL" id="WOCE01000008">
    <property type="protein sequence ID" value="KAE9608765.1"/>
    <property type="molecule type" value="Genomic_DNA"/>
</dbReference>
<dbReference type="Gene3D" id="1.20.5.170">
    <property type="match status" value="1"/>
</dbReference>
<evidence type="ECO:0008006" key="3">
    <source>
        <dbReference type="Google" id="ProtNLM"/>
    </source>
</evidence>
<dbReference type="OrthoDB" id="1435597at2759"/>
<name>A0A6A4Q3Q2_LUPAL</name>